<proteinExistence type="predicted"/>
<name>A0AAV7HTZ3_COTGL</name>
<protein>
    <submittedName>
        <fullName evidence="1">Uncharacterized protein</fullName>
    </submittedName>
</protein>
<dbReference type="EMBL" id="JAHXZJ010002982">
    <property type="protein sequence ID" value="KAH0535605.1"/>
    <property type="molecule type" value="Genomic_DNA"/>
</dbReference>
<accession>A0AAV7HTZ3</accession>
<organism evidence="1 2">
    <name type="scientific">Cotesia glomerata</name>
    <name type="common">Lepidopteran parasitic wasp</name>
    <name type="synonym">Apanteles glomeratus</name>
    <dbReference type="NCBI Taxonomy" id="32391"/>
    <lineage>
        <taxon>Eukaryota</taxon>
        <taxon>Metazoa</taxon>
        <taxon>Ecdysozoa</taxon>
        <taxon>Arthropoda</taxon>
        <taxon>Hexapoda</taxon>
        <taxon>Insecta</taxon>
        <taxon>Pterygota</taxon>
        <taxon>Neoptera</taxon>
        <taxon>Endopterygota</taxon>
        <taxon>Hymenoptera</taxon>
        <taxon>Apocrita</taxon>
        <taxon>Ichneumonoidea</taxon>
        <taxon>Braconidae</taxon>
        <taxon>Microgastrinae</taxon>
        <taxon>Cotesia</taxon>
    </lineage>
</organism>
<keyword evidence="2" id="KW-1185">Reference proteome</keyword>
<sequence>MLLKEVDKSQSTNRGRSGRIKNNKMGVFCCANKGDTLFSGSSESCITLFGVFVLEPMVFILFVGSSTTELVRSSAPGLVVSSLIRLFCSGVWLCPPKPFLPSFPFRSSLSLVISIDAHHRCTLIFTKGQFLPCEPVGAEQFRDGLLRRLGEYPERMQKECHARIVQSYCCCYGSEIHVRQLTIHQQFFKGFKLLVIGF</sequence>
<dbReference type="Proteomes" id="UP000826195">
    <property type="component" value="Unassembled WGS sequence"/>
</dbReference>
<reference evidence="1 2" key="1">
    <citation type="journal article" date="2021" name="J. Hered.">
        <title>A chromosome-level genome assembly of the parasitoid wasp, Cotesia glomerata (Hymenoptera: Braconidae).</title>
        <authorList>
            <person name="Pinto B.J."/>
            <person name="Weis J.J."/>
            <person name="Gamble T."/>
            <person name="Ode P.J."/>
            <person name="Paul R."/>
            <person name="Zaspel J.M."/>
        </authorList>
    </citation>
    <scope>NUCLEOTIDE SEQUENCE [LARGE SCALE GENOMIC DNA]</scope>
    <source>
        <strain evidence="1">CgM1</strain>
    </source>
</reference>
<gene>
    <name evidence="1" type="ORF">KQX54_017586</name>
</gene>
<dbReference type="AlphaFoldDB" id="A0AAV7HTZ3"/>
<evidence type="ECO:0000313" key="1">
    <source>
        <dbReference type="EMBL" id="KAH0535605.1"/>
    </source>
</evidence>
<comment type="caution">
    <text evidence="1">The sequence shown here is derived from an EMBL/GenBank/DDBJ whole genome shotgun (WGS) entry which is preliminary data.</text>
</comment>
<evidence type="ECO:0000313" key="2">
    <source>
        <dbReference type="Proteomes" id="UP000826195"/>
    </source>
</evidence>